<organism evidence="2 3">
    <name type="scientific">Mariniblastus fucicola</name>
    <dbReference type="NCBI Taxonomy" id="980251"/>
    <lineage>
        <taxon>Bacteria</taxon>
        <taxon>Pseudomonadati</taxon>
        <taxon>Planctomycetota</taxon>
        <taxon>Planctomycetia</taxon>
        <taxon>Pirellulales</taxon>
        <taxon>Pirellulaceae</taxon>
        <taxon>Mariniblastus</taxon>
    </lineage>
</organism>
<dbReference type="KEGG" id="mff:MFFC18_04660"/>
<dbReference type="InterPro" id="IPR045584">
    <property type="entry name" value="Pilin-like"/>
</dbReference>
<dbReference type="NCBIfam" id="TIGR02532">
    <property type="entry name" value="IV_pilin_GFxxxE"/>
    <property type="match status" value="1"/>
</dbReference>
<dbReference type="InterPro" id="IPR012902">
    <property type="entry name" value="N_methyl_site"/>
</dbReference>
<evidence type="ECO:0000256" key="1">
    <source>
        <dbReference type="SAM" id="Phobius"/>
    </source>
</evidence>
<dbReference type="PANTHER" id="PTHR30093:SF2">
    <property type="entry name" value="TYPE II SECRETION SYSTEM PROTEIN H"/>
    <property type="match status" value="1"/>
</dbReference>
<evidence type="ECO:0000313" key="3">
    <source>
        <dbReference type="Proteomes" id="UP000322214"/>
    </source>
</evidence>
<keyword evidence="1" id="KW-1133">Transmembrane helix</keyword>
<protein>
    <recommendedName>
        <fullName evidence="4">Type II secretion system protein G</fullName>
    </recommendedName>
</protein>
<accession>A0A5B9P7P4</accession>
<keyword evidence="1" id="KW-0472">Membrane</keyword>
<evidence type="ECO:0000313" key="2">
    <source>
        <dbReference type="EMBL" id="QEG20616.1"/>
    </source>
</evidence>
<dbReference type="Proteomes" id="UP000322214">
    <property type="component" value="Chromosome"/>
</dbReference>
<dbReference type="Gene3D" id="3.30.700.10">
    <property type="entry name" value="Glycoprotein, Type 4 Pilin"/>
    <property type="match status" value="1"/>
</dbReference>
<sequence>MSSSSHYNRRLRRGGFTLTELLIGITIIGLLVGMLAVVGGGAINRAREFAVTNEITQMSQAIENFKNKYGFYPPTFQTLSQLQDHDSTNQVLIQNEANQVLVYLNKIAPNHQERGLSPIPSRASAGYRRIDDWWQQVGVNLNQQTCLQFWLSGLIQNKQYPLTGGLGLPGTFNASYDPTNDPYIPVAYNSATLCDLDTTDKFNNATIDTYFTVDVARDILFDFDTDRFETFEELDLANPGSHPRNTDPTNSPASNVTAYNLPYHKTNASNGLSAFYAYQDAASYTSEPFAYHSTQVTTGVPSNFANPNTFQLISPGLDSDYGAAATTPLSGFLAAQDKVAIADNICNFTNGRMDKFLDDQQ</sequence>
<dbReference type="RefSeq" id="WP_084417169.1">
    <property type="nucleotide sequence ID" value="NZ_CP042912.1"/>
</dbReference>
<proteinExistence type="predicted"/>
<feature type="transmembrane region" description="Helical" evidence="1">
    <location>
        <begin position="21"/>
        <end position="43"/>
    </location>
</feature>
<keyword evidence="3" id="KW-1185">Reference proteome</keyword>
<dbReference type="Pfam" id="PF07963">
    <property type="entry name" value="N_methyl"/>
    <property type="match status" value="1"/>
</dbReference>
<gene>
    <name evidence="2" type="ORF">MFFC18_04660</name>
</gene>
<dbReference type="EMBL" id="CP042912">
    <property type="protein sequence ID" value="QEG20616.1"/>
    <property type="molecule type" value="Genomic_DNA"/>
</dbReference>
<dbReference type="PANTHER" id="PTHR30093">
    <property type="entry name" value="GENERAL SECRETION PATHWAY PROTEIN G"/>
    <property type="match status" value="1"/>
</dbReference>
<dbReference type="SUPFAM" id="SSF54523">
    <property type="entry name" value="Pili subunits"/>
    <property type="match status" value="1"/>
</dbReference>
<dbReference type="AlphaFoldDB" id="A0A5B9P7P4"/>
<dbReference type="STRING" id="980251.GCA_001642875_02349"/>
<keyword evidence="1" id="KW-0812">Transmembrane</keyword>
<name>A0A5B9P7P4_9BACT</name>
<reference evidence="2 3" key="1">
    <citation type="submission" date="2019-08" db="EMBL/GenBank/DDBJ databases">
        <title>Deep-cultivation of Planctomycetes and their phenomic and genomic characterization uncovers novel biology.</title>
        <authorList>
            <person name="Wiegand S."/>
            <person name="Jogler M."/>
            <person name="Boedeker C."/>
            <person name="Pinto D."/>
            <person name="Vollmers J."/>
            <person name="Rivas-Marin E."/>
            <person name="Kohn T."/>
            <person name="Peeters S.H."/>
            <person name="Heuer A."/>
            <person name="Rast P."/>
            <person name="Oberbeckmann S."/>
            <person name="Bunk B."/>
            <person name="Jeske O."/>
            <person name="Meyerdierks A."/>
            <person name="Storesund J.E."/>
            <person name="Kallscheuer N."/>
            <person name="Luecker S."/>
            <person name="Lage O.M."/>
            <person name="Pohl T."/>
            <person name="Merkel B.J."/>
            <person name="Hornburger P."/>
            <person name="Mueller R.-W."/>
            <person name="Bruemmer F."/>
            <person name="Labrenz M."/>
            <person name="Spormann A.M."/>
            <person name="Op den Camp H."/>
            <person name="Overmann J."/>
            <person name="Amann R."/>
            <person name="Jetten M.S.M."/>
            <person name="Mascher T."/>
            <person name="Medema M.H."/>
            <person name="Devos D.P."/>
            <person name="Kaster A.-K."/>
            <person name="Ovreas L."/>
            <person name="Rohde M."/>
            <person name="Galperin M.Y."/>
            <person name="Jogler C."/>
        </authorList>
    </citation>
    <scope>NUCLEOTIDE SEQUENCE [LARGE SCALE GENOMIC DNA]</scope>
    <source>
        <strain evidence="2 3">FC18</strain>
    </source>
</reference>
<evidence type="ECO:0008006" key="4">
    <source>
        <dbReference type="Google" id="ProtNLM"/>
    </source>
</evidence>